<feature type="domain" description="HTH araC/xylS-type" evidence="7">
    <location>
        <begin position="405"/>
        <end position="503"/>
    </location>
</feature>
<dbReference type="Gene3D" id="3.40.50.2300">
    <property type="match status" value="1"/>
</dbReference>
<comment type="caution">
    <text evidence="9">The sequence shown here is derived from an EMBL/GenBank/DDBJ whole genome shotgun (WGS) entry which is preliminary data.</text>
</comment>
<dbReference type="InterPro" id="IPR009057">
    <property type="entry name" value="Homeodomain-like_sf"/>
</dbReference>
<dbReference type="GO" id="GO:0000160">
    <property type="term" value="P:phosphorelay signal transduction system"/>
    <property type="evidence" value="ECO:0007669"/>
    <property type="project" value="InterPro"/>
</dbReference>
<dbReference type="GO" id="GO:0043565">
    <property type="term" value="F:sequence-specific DNA binding"/>
    <property type="evidence" value="ECO:0007669"/>
    <property type="project" value="InterPro"/>
</dbReference>
<dbReference type="Proteomes" id="UP001199424">
    <property type="component" value="Unassembled WGS sequence"/>
</dbReference>
<keyword evidence="6" id="KW-0597">Phosphoprotein</keyword>
<dbReference type="Pfam" id="PF12833">
    <property type="entry name" value="HTH_18"/>
    <property type="match status" value="1"/>
</dbReference>
<gene>
    <name evidence="9" type="ORF">LKD31_08590</name>
</gene>
<evidence type="ECO:0000256" key="1">
    <source>
        <dbReference type="ARBA" id="ARBA00018672"/>
    </source>
</evidence>
<sequence length="537" mass="61221">MAYSILIVDDDRTFVEELKSALQWNRLRITEVYTAFSVREAIAFLSKTKADIVLCDIEMPGGNGLQLLKWIRENHASMECIVLSSYAEFSYAQSALRFDVCDYLLKPIKAKELEETISRVVGLLDARRGWQEEPLETLWAALFDGAVKQADFTRQAQKHGLTENSSLAILLLRFVPVPGQPVPSHYGRPLVRQAILDLADQNALQTVVRLSETRWILVCRATGKDPFPRAPLAAFLDAVEARIGLQVCTYCGEKGTVGQAVSMWEALCQLEKHTVPDMQRIAQGVDLPADKTQRRSFPLKTWKKMLVGFGPLTSLEASIREEMVRVQAEEGWTVNRLTVFLRTCTLMLSNYLQSRDMSLEDIIDSEEYDQMETFAVSSLCATAWFMHKILGIVEGSRDHKSDAITTVCQYILDNLEEDLSRKMLAKLVFMSEDYLSKQFMRAVGMTLPAYIAQKRMEKAKELLEYPDIKIGKVAMRVGYSNFSYFSKTFHDYTGFTPNEWRMYHLHGTEDTWKEPEKNPERIADRSCGLRPVYALPH</sequence>
<dbReference type="PROSITE" id="PS50110">
    <property type="entry name" value="RESPONSE_REGULATORY"/>
    <property type="match status" value="1"/>
</dbReference>
<dbReference type="Gene3D" id="1.10.10.60">
    <property type="entry name" value="Homeodomain-like"/>
    <property type="match status" value="2"/>
</dbReference>
<dbReference type="SMART" id="SM00448">
    <property type="entry name" value="REC"/>
    <property type="match status" value="1"/>
</dbReference>
<dbReference type="InterPro" id="IPR011006">
    <property type="entry name" value="CheY-like_superfamily"/>
</dbReference>
<proteinExistence type="predicted"/>
<dbReference type="SUPFAM" id="SSF46689">
    <property type="entry name" value="Homeodomain-like"/>
    <property type="match status" value="2"/>
</dbReference>
<dbReference type="CDD" id="cd17536">
    <property type="entry name" value="REC_YesN-like"/>
    <property type="match status" value="1"/>
</dbReference>
<dbReference type="InterPro" id="IPR018060">
    <property type="entry name" value="HTH_AraC"/>
</dbReference>
<evidence type="ECO:0000313" key="9">
    <source>
        <dbReference type="EMBL" id="MCC2137073.1"/>
    </source>
</evidence>
<evidence type="ECO:0000256" key="3">
    <source>
        <dbReference type="ARBA" id="ARBA00023125"/>
    </source>
</evidence>
<organism evidence="9 10">
    <name type="scientific">Hominenteromicrobium mulieris</name>
    <dbReference type="NCBI Taxonomy" id="2885357"/>
    <lineage>
        <taxon>Bacteria</taxon>
        <taxon>Bacillati</taxon>
        <taxon>Bacillota</taxon>
        <taxon>Clostridia</taxon>
        <taxon>Eubacteriales</taxon>
        <taxon>Oscillospiraceae</taxon>
        <taxon>Hominenteromicrobium</taxon>
    </lineage>
</organism>
<evidence type="ECO:0000256" key="4">
    <source>
        <dbReference type="ARBA" id="ARBA00023163"/>
    </source>
</evidence>
<dbReference type="InterPro" id="IPR020449">
    <property type="entry name" value="Tscrpt_reg_AraC-type_HTH"/>
</dbReference>
<protein>
    <recommendedName>
        <fullName evidence="1">Stage 0 sporulation protein A homolog</fullName>
    </recommendedName>
</protein>
<evidence type="ECO:0000256" key="5">
    <source>
        <dbReference type="ARBA" id="ARBA00024867"/>
    </source>
</evidence>
<accession>A0AAE3DHR8</accession>
<feature type="modified residue" description="4-aspartylphosphate" evidence="6">
    <location>
        <position position="56"/>
    </location>
</feature>
<evidence type="ECO:0000259" key="7">
    <source>
        <dbReference type="PROSITE" id="PS01124"/>
    </source>
</evidence>
<dbReference type="InterPro" id="IPR001789">
    <property type="entry name" value="Sig_transdc_resp-reg_receiver"/>
</dbReference>
<evidence type="ECO:0000313" key="10">
    <source>
        <dbReference type="Proteomes" id="UP001199424"/>
    </source>
</evidence>
<dbReference type="PRINTS" id="PR00032">
    <property type="entry name" value="HTHARAC"/>
</dbReference>
<evidence type="ECO:0000259" key="8">
    <source>
        <dbReference type="PROSITE" id="PS50110"/>
    </source>
</evidence>
<feature type="domain" description="Response regulatory" evidence="8">
    <location>
        <begin position="4"/>
        <end position="121"/>
    </location>
</feature>
<name>A0AAE3DHR8_9FIRM</name>
<dbReference type="EMBL" id="JAJEQC010000007">
    <property type="protein sequence ID" value="MCC2137073.1"/>
    <property type="molecule type" value="Genomic_DNA"/>
</dbReference>
<dbReference type="SUPFAM" id="SSF52172">
    <property type="entry name" value="CheY-like"/>
    <property type="match status" value="1"/>
</dbReference>
<dbReference type="PROSITE" id="PS01124">
    <property type="entry name" value="HTH_ARAC_FAMILY_2"/>
    <property type="match status" value="1"/>
</dbReference>
<dbReference type="PANTHER" id="PTHR43280">
    <property type="entry name" value="ARAC-FAMILY TRANSCRIPTIONAL REGULATOR"/>
    <property type="match status" value="1"/>
</dbReference>
<reference evidence="9" key="1">
    <citation type="submission" date="2021-10" db="EMBL/GenBank/DDBJ databases">
        <title>Anaerobic single-cell dispensing facilitates the cultivation of human gut bacteria.</title>
        <authorList>
            <person name="Afrizal A."/>
        </authorList>
    </citation>
    <scope>NUCLEOTIDE SEQUENCE</scope>
    <source>
        <strain evidence="9">CLA-AA-H250</strain>
    </source>
</reference>
<comment type="function">
    <text evidence="5">May play the central regulatory role in sporulation. It may be an element of the effector pathway responsible for the activation of sporulation genes in response to nutritional stress. Spo0A may act in concert with spo0H (a sigma factor) to control the expression of some genes that are critical to the sporulation process.</text>
</comment>
<evidence type="ECO:0000256" key="2">
    <source>
        <dbReference type="ARBA" id="ARBA00023015"/>
    </source>
</evidence>
<dbReference type="Pfam" id="PF00072">
    <property type="entry name" value="Response_reg"/>
    <property type="match status" value="1"/>
</dbReference>
<keyword evidence="2" id="KW-0805">Transcription regulation</keyword>
<dbReference type="RefSeq" id="WP_308449371.1">
    <property type="nucleotide sequence ID" value="NZ_JAJEQC010000007.1"/>
</dbReference>
<dbReference type="PANTHER" id="PTHR43280:SF28">
    <property type="entry name" value="HTH-TYPE TRANSCRIPTIONAL ACTIVATOR RHAS"/>
    <property type="match status" value="1"/>
</dbReference>
<keyword evidence="4" id="KW-0804">Transcription</keyword>
<dbReference type="AlphaFoldDB" id="A0AAE3DHR8"/>
<evidence type="ECO:0000256" key="6">
    <source>
        <dbReference type="PROSITE-ProRule" id="PRU00169"/>
    </source>
</evidence>
<dbReference type="SMART" id="SM00342">
    <property type="entry name" value="HTH_ARAC"/>
    <property type="match status" value="1"/>
</dbReference>
<dbReference type="GO" id="GO:0003700">
    <property type="term" value="F:DNA-binding transcription factor activity"/>
    <property type="evidence" value="ECO:0007669"/>
    <property type="project" value="InterPro"/>
</dbReference>
<keyword evidence="3" id="KW-0238">DNA-binding</keyword>
<keyword evidence="10" id="KW-1185">Reference proteome</keyword>